<evidence type="ECO:0000313" key="3">
    <source>
        <dbReference type="Proteomes" id="UP001232750"/>
    </source>
</evidence>
<feature type="compositionally biased region" description="Low complexity" evidence="1">
    <location>
        <begin position="410"/>
        <end position="420"/>
    </location>
</feature>
<proteinExistence type="predicted"/>
<name>A0ABT7DS08_9ACTN</name>
<evidence type="ECO:0000313" key="2">
    <source>
        <dbReference type="EMBL" id="MDJ1650960.1"/>
    </source>
</evidence>
<evidence type="ECO:0000256" key="1">
    <source>
        <dbReference type="SAM" id="MobiDB-lite"/>
    </source>
</evidence>
<dbReference type="Proteomes" id="UP001232750">
    <property type="component" value="Unassembled WGS sequence"/>
</dbReference>
<feature type="region of interest" description="Disordered" evidence="1">
    <location>
        <begin position="25"/>
        <end position="48"/>
    </location>
</feature>
<sequence>MSSTGDGSLSLESLFAFVDGLSDGGGEVEQSAVETRSGEPQGISAEEGVETPPLAQAYPNAPVEEFAPHPYVSKEALVEHVFELPLEAGWPVVAPSSAADEVAAPAPVAEVPEAVYAEQPVWHEEVVVPAKPVPASGAPAEALSAVPSEAFVASSAAPSANLADLVEWPALAVSPPGEVLARLAETVDLVEPAEPAPVASSPESTQPIVLPESVRGVPTAEVSVAAPTPVENPSAQAVVPAQAAESPCAGMVVPAKSSSVPAHAAVRGKHAVEPELVERSLAAPAQILFPDGRRSLEELRASVESRLDEITRQRLEEGADGTAAAPGTSAATQASPTPASTAPQTGTAFDGALSVESLGAALGVDLKDEAAAGSAATPENATASASSPDVDAHPRGSSEITQPTPEEGEAGAPADAESSALFDEPPASIKESMREAETLHRRGFKLKVAAGCVLGAVALAGTVFVVSQSSWLFDMLSSGPGVSAITEQNSGDDNQASHETETPDGDPVNKEVPVTKDGSTTNKGTSDDKGNSGSSNPKGATTSDDKRDLSGTVVYRYTTTSAADEQRTTTETVTFGRDGLCETSSLEVGFPDAAAAETFFADMQRDFGAAYREGAVDGSTVRATLDVSANKLDRESYEDQLRISVDDLVIVKKS</sequence>
<feature type="compositionally biased region" description="Polar residues" evidence="1">
    <location>
        <begin position="485"/>
        <end position="494"/>
    </location>
</feature>
<protein>
    <submittedName>
        <fullName evidence="2">Uncharacterized protein</fullName>
    </submittedName>
</protein>
<keyword evidence="3" id="KW-1185">Reference proteome</keyword>
<feature type="compositionally biased region" description="Low complexity" evidence="1">
    <location>
        <begin position="321"/>
        <end position="347"/>
    </location>
</feature>
<feature type="region of interest" description="Disordered" evidence="1">
    <location>
        <begin position="484"/>
        <end position="547"/>
    </location>
</feature>
<reference evidence="2 3" key="1">
    <citation type="submission" date="2023-05" db="EMBL/GenBank/DDBJ databases">
        <title>Gordonibacter KGMB12511T sp. nov., isolated from faeces of healthy Korean.</title>
        <authorList>
            <person name="Kim H.S."/>
            <person name="Kim J.-S."/>
            <person name="Suh M.K."/>
            <person name="Eom M.K."/>
            <person name="Do H.E."/>
            <person name="Lee J.-S."/>
        </authorList>
    </citation>
    <scope>NUCLEOTIDE SEQUENCE [LARGE SCALE GENOMIC DNA]</scope>
    <source>
        <strain evidence="2 3">KGMB12511</strain>
    </source>
</reference>
<dbReference type="EMBL" id="JASJEU010000018">
    <property type="protein sequence ID" value="MDJ1650960.1"/>
    <property type="molecule type" value="Genomic_DNA"/>
</dbReference>
<feature type="region of interest" description="Disordered" evidence="1">
    <location>
        <begin position="373"/>
        <end position="421"/>
    </location>
</feature>
<feature type="region of interest" description="Disordered" evidence="1">
    <location>
        <begin position="316"/>
        <end position="347"/>
    </location>
</feature>
<accession>A0ABT7DS08</accession>
<feature type="compositionally biased region" description="Polar residues" evidence="1">
    <location>
        <begin position="377"/>
        <end position="387"/>
    </location>
</feature>
<dbReference type="RefSeq" id="WP_283832302.1">
    <property type="nucleotide sequence ID" value="NZ_JASJEU010000018.1"/>
</dbReference>
<gene>
    <name evidence="2" type="ORF">QNJ86_09130</name>
</gene>
<comment type="caution">
    <text evidence="2">The sequence shown here is derived from an EMBL/GenBank/DDBJ whole genome shotgun (WGS) entry which is preliminary data.</text>
</comment>
<feature type="compositionally biased region" description="Polar residues" evidence="1">
    <location>
        <begin position="531"/>
        <end position="542"/>
    </location>
</feature>
<organism evidence="2 3">
    <name type="scientific">Gordonibacter faecis</name>
    <dbReference type="NCBI Taxonomy" id="3047475"/>
    <lineage>
        <taxon>Bacteria</taxon>
        <taxon>Bacillati</taxon>
        <taxon>Actinomycetota</taxon>
        <taxon>Coriobacteriia</taxon>
        <taxon>Eggerthellales</taxon>
        <taxon>Eggerthellaceae</taxon>
        <taxon>Gordonibacter</taxon>
    </lineage>
</organism>